<dbReference type="NCBIfam" id="TIGR00732">
    <property type="entry name" value="dprA"/>
    <property type="match status" value="1"/>
</dbReference>
<dbReference type="PANTHER" id="PTHR43022:SF1">
    <property type="entry name" value="PROTEIN SMF"/>
    <property type="match status" value="1"/>
</dbReference>
<organism evidence="4">
    <name type="scientific">Woronichinia naegeliana WA131</name>
    <dbReference type="NCBI Taxonomy" id="2824559"/>
    <lineage>
        <taxon>Bacteria</taxon>
        <taxon>Bacillati</taxon>
        <taxon>Cyanobacteriota</taxon>
        <taxon>Cyanophyceae</taxon>
        <taxon>Synechococcales</taxon>
        <taxon>Coelosphaeriaceae</taxon>
        <taxon>Woronichinia</taxon>
    </lineage>
</organism>
<feature type="domain" description="DprA winged helix" evidence="3">
    <location>
        <begin position="314"/>
        <end position="370"/>
    </location>
</feature>
<evidence type="ECO:0000256" key="1">
    <source>
        <dbReference type="ARBA" id="ARBA00006525"/>
    </source>
</evidence>
<comment type="similarity">
    <text evidence="1">Belongs to the DprA/Smf family.</text>
</comment>
<dbReference type="PANTHER" id="PTHR43022">
    <property type="entry name" value="PROTEIN SMF"/>
    <property type="match status" value="1"/>
</dbReference>
<dbReference type="InterPro" id="IPR041614">
    <property type="entry name" value="DprA_WH"/>
</dbReference>
<protein>
    <submittedName>
        <fullName evidence="4">DNA-processing protein DprA</fullName>
    </submittedName>
</protein>
<evidence type="ECO:0000259" key="3">
    <source>
        <dbReference type="Pfam" id="PF17782"/>
    </source>
</evidence>
<dbReference type="Gene3D" id="3.40.50.450">
    <property type="match status" value="1"/>
</dbReference>
<reference evidence="4" key="1">
    <citation type="submission" date="2021-04" db="EMBL/GenBank/DDBJ databases">
        <title>Genome sequence of Woronichinia naegeliana from Washington state freshwater lake bloom.</title>
        <authorList>
            <person name="Dreher T.W."/>
        </authorList>
    </citation>
    <scope>NUCLEOTIDE SEQUENCE</scope>
    <source>
        <strain evidence="4">WA131</strain>
    </source>
</reference>
<evidence type="ECO:0000313" key="4">
    <source>
        <dbReference type="EMBL" id="UXE59909.1"/>
    </source>
</evidence>
<dbReference type="InterPro" id="IPR003488">
    <property type="entry name" value="DprA"/>
</dbReference>
<dbReference type="InterPro" id="IPR036388">
    <property type="entry name" value="WH-like_DNA-bd_sf"/>
</dbReference>
<sequence>MNEDRYYWLAWSQINGVGPVLLKRIQQHFETLENAWKASERALLQVNGLGSKLITNILTQRSQLNPQLLLEEHSRQNPHFWTPADADYPRLLWEIPSPPPVLYYRGQVKMSENQGQIPGIAIVGTRFPTEHGKRWTKKISMGLAKSDFTVISGLAAGIDGQAHRSCLEAGGRTIAVLGTGLDLVYPPQNRQLFEEIAEKGLILSEYPVGTKPDRGNFPARNRIIAGLSRAILVMEAPEKSGSLITARYANEFCRDVYTLPNSPDVAEAKGCLTLIHNGAEVILSEETLLETLGAIPKLDIAPVLSLLESLQSVESLPDLDPIPLKILQAVPRSPTPFDTIIQNTGLSTGEVSAGLLQLELMGLVSQIPGMRYQRL</sequence>
<accession>A0A977KU11</accession>
<dbReference type="Pfam" id="PF02481">
    <property type="entry name" value="DNA_processg_A"/>
    <property type="match status" value="1"/>
</dbReference>
<evidence type="ECO:0000259" key="2">
    <source>
        <dbReference type="Pfam" id="PF02481"/>
    </source>
</evidence>
<dbReference type="InterPro" id="IPR057666">
    <property type="entry name" value="DrpA_SLOG"/>
</dbReference>
<dbReference type="SUPFAM" id="SSF102405">
    <property type="entry name" value="MCP/YpsA-like"/>
    <property type="match status" value="1"/>
</dbReference>
<dbReference type="SUPFAM" id="SSF47781">
    <property type="entry name" value="RuvA domain 2-like"/>
    <property type="match status" value="1"/>
</dbReference>
<proteinExistence type="inferred from homology"/>
<dbReference type="KEGG" id="wna:KA717_30110"/>
<dbReference type="EMBL" id="CP073041">
    <property type="protein sequence ID" value="UXE59909.1"/>
    <property type="molecule type" value="Genomic_DNA"/>
</dbReference>
<dbReference type="GO" id="GO:0009294">
    <property type="term" value="P:DNA-mediated transformation"/>
    <property type="evidence" value="ECO:0007669"/>
    <property type="project" value="InterPro"/>
</dbReference>
<dbReference type="InterPro" id="IPR010994">
    <property type="entry name" value="RuvA_2-like"/>
</dbReference>
<feature type="domain" description="Smf/DprA SLOG" evidence="2">
    <location>
        <begin position="80"/>
        <end position="292"/>
    </location>
</feature>
<dbReference type="Proteomes" id="UP001065613">
    <property type="component" value="Chromosome"/>
</dbReference>
<dbReference type="Gene3D" id="1.10.10.10">
    <property type="entry name" value="Winged helix-like DNA-binding domain superfamily/Winged helix DNA-binding domain"/>
    <property type="match status" value="1"/>
</dbReference>
<dbReference type="AlphaFoldDB" id="A0A977KU11"/>
<dbReference type="Pfam" id="PF17782">
    <property type="entry name" value="WHD_DprA"/>
    <property type="match status" value="1"/>
</dbReference>
<gene>
    <name evidence="4" type="primary">dprA</name>
    <name evidence="4" type="ORF">KA717_30110</name>
</gene>
<name>A0A977KU11_9CYAN</name>